<evidence type="ECO:0000256" key="15">
    <source>
        <dbReference type="SAM" id="Phobius"/>
    </source>
</evidence>
<keyword evidence="12" id="KW-0539">Nucleus</keyword>
<evidence type="ECO:0000256" key="8">
    <source>
        <dbReference type="ARBA" id="ARBA00022691"/>
    </source>
</evidence>
<dbReference type="SUPFAM" id="SSF75217">
    <property type="entry name" value="alpha/beta knot"/>
    <property type="match status" value="1"/>
</dbReference>
<evidence type="ECO:0000256" key="11">
    <source>
        <dbReference type="ARBA" id="ARBA00022884"/>
    </source>
</evidence>
<keyword evidence="10" id="KW-0378">Hydrolase</keyword>
<evidence type="ECO:0000256" key="4">
    <source>
        <dbReference type="ARBA" id="ARBA00022517"/>
    </source>
</evidence>
<reference evidence="16 17" key="1">
    <citation type="submission" date="2016-05" db="EMBL/GenBank/DDBJ databases">
        <title>Nuclear genome of Blastocystis sp. subtype 1 NandII.</title>
        <authorList>
            <person name="Gentekaki E."/>
            <person name="Curtis B."/>
            <person name="Stairs C."/>
            <person name="Eme L."/>
            <person name="Herman E."/>
            <person name="Klimes V."/>
            <person name="Arias M.C."/>
            <person name="Elias M."/>
            <person name="Hilliou F."/>
            <person name="Klute M."/>
            <person name="Malik S.-B."/>
            <person name="Pightling A."/>
            <person name="Rachubinski R."/>
            <person name="Salas D."/>
            <person name="Schlacht A."/>
            <person name="Suga H."/>
            <person name="Archibald J."/>
            <person name="Ball S.G."/>
            <person name="Clark G."/>
            <person name="Dacks J."/>
            <person name="Van Der Giezen M."/>
            <person name="Tsaousis A."/>
            <person name="Roger A."/>
        </authorList>
    </citation>
    <scope>NUCLEOTIDE SEQUENCE [LARGE SCALE GENOMIC DNA]</scope>
    <source>
        <strain evidence="17">ATCC 50177 / NandII</strain>
    </source>
</reference>
<evidence type="ECO:0000256" key="14">
    <source>
        <dbReference type="PIRSR" id="PIRSR600407-2"/>
    </source>
</evidence>
<evidence type="ECO:0000256" key="1">
    <source>
        <dbReference type="ARBA" id="ARBA00004604"/>
    </source>
</evidence>
<keyword evidence="14" id="KW-0547">Nucleotide-binding</keyword>
<organism evidence="16 17">
    <name type="scientific">Blastocystis sp. subtype 1 (strain ATCC 50177 / NandII)</name>
    <dbReference type="NCBI Taxonomy" id="478820"/>
    <lineage>
        <taxon>Eukaryota</taxon>
        <taxon>Sar</taxon>
        <taxon>Stramenopiles</taxon>
        <taxon>Bigyra</taxon>
        <taxon>Opalozoa</taxon>
        <taxon>Opalinata</taxon>
        <taxon>Blastocystidae</taxon>
        <taxon>Blastocystis</taxon>
    </lineage>
</organism>
<keyword evidence="15" id="KW-0472">Membrane</keyword>
<protein>
    <submittedName>
        <fullName evidence="16">Ribosome biogenesis protein NEP1</fullName>
    </submittedName>
</protein>
<gene>
    <name evidence="16" type="ORF">AV274_3979</name>
</gene>
<evidence type="ECO:0000256" key="9">
    <source>
        <dbReference type="ARBA" id="ARBA00022730"/>
    </source>
</evidence>
<dbReference type="CDD" id="cd24003">
    <property type="entry name" value="ASKHA_NBD_GDA1_CD39_NTPase"/>
    <property type="match status" value="1"/>
</dbReference>
<dbReference type="FunFam" id="3.40.1280.10:FF:000003">
    <property type="entry name" value="Ribosomal RNA small subunit methyltransferase"/>
    <property type="match status" value="1"/>
</dbReference>
<dbReference type="AlphaFoldDB" id="A0A196SB95"/>
<evidence type="ECO:0000313" key="17">
    <source>
        <dbReference type="Proteomes" id="UP000078348"/>
    </source>
</evidence>
<dbReference type="GO" id="GO:0070475">
    <property type="term" value="P:rRNA base methylation"/>
    <property type="evidence" value="ECO:0007669"/>
    <property type="project" value="InterPro"/>
</dbReference>
<dbReference type="Pfam" id="PF03587">
    <property type="entry name" value="EMG1"/>
    <property type="match status" value="1"/>
</dbReference>
<sequence>MSDRGNAVIVESPRYKKMKLICILEGACLETVKTKKGFTLLNSDDHQSLHKKLNLDPVNSRPDICHQSLLALLDSPLNKAGQMQVYIHTTKNQLIEINSNIRIPRTYKRFAGLMVQLLHKEKVKTTENDATLMKVLHQSVTSVIPVDSRRFATSVTGRQVDPLEFAQVLSNVDDPAIHSDTIVLTFGCFASGKAIPNYTEETISVSNYPLSTAVTISKLVNAFEHTTGSRFYLFKISRNAEKEITKMVEVYSDECQPGINSYKNDLDHVWAPLYKLIKGSESRISPPARNIPLYIYATAGMRVLSKSDQNAIYNAIFSHYLQSDLIFYMKRNMLQTIDGEMEALYGWITVNVLNNRITPSLRYTAAETIGSLDLGGESTQIAYQHVSRSAGEPVDFAHDIFSKSFLSFGAKEAQFRYENYIMSNRAVLRAAIDSRTNKLNVPNPCSHPGLVGATPTYEGLYHEGTGNLEECEAILTRLLQGESECTDTAEHKCSLWSLPIPQIRGDFVAMSLYFYVIDFVKAAYLLEEAAHPSVEELKSYGRSFCAMRWSEVKATFGGKHRFTSEEVLKQRCFQIAYIVTLLEQGYRLNGSEVDGAPHAVAFLKTINGESVDWTYGAALYKGRNPVPKPMRGVWVAVVACVVLCFLCLFLLLRRQSGLRYRVVGTL</sequence>
<dbReference type="Gene3D" id="3.40.1280.10">
    <property type="match status" value="1"/>
</dbReference>
<evidence type="ECO:0000313" key="16">
    <source>
        <dbReference type="EMBL" id="OAO14325.1"/>
    </source>
</evidence>
<dbReference type="GO" id="GO:0032040">
    <property type="term" value="C:small-subunit processome"/>
    <property type="evidence" value="ECO:0007669"/>
    <property type="project" value="TreeGrafter"/>
</dbReference>
<evidence type="ECO:0000256" key="7">
    <source>
        <dbReference type="ARBA" id="ARBA00022679"/>
    </source>
</evidence>
<dbReference type="Gene3D" id="3.30.420.40">
    <property type="match status" value="1"/>
</dbReference>
<dbReference type="EMBL" id="LXWW01000260">
    <property type="protein sequence ID" value="OAO14325.1"/>
    <property type="molecule type" value="Genomic_DNA"/>
</dbReference>
<proteinExistence type="inferred from homology"/>
<keyword evidence="15" id="KW-0812">Transmembrane</keyword>
<dbReference type="GO" id="GO:0019843">
    <property type="term" value="F:rRNA binding"/>
    <property type="evidence" value="ECO:0007669"/>
    <property type="project" value="UniProtKB-KW"/>
</dbReference>
<dbReference type="InterPro" id="IPR029028">
    <property type="entry name" value="Alpha/beta_knot_MTases"/>
</dbReference>
<dbReference type="GO" id="GO:0016787">
    <property type="term" value="F:hydrolase activity"/>
    <property type="evidence" value="ECO:0007669"/>
    <property type="project" value="UniProtKB-KW"/>
</dbReference>
<dbReference type="PANTHER" id="PTHR12636:SF5">
    <property type="entry name" value="RIBOSOMAL RNA SMALL SUBUNIT METHYLTRANSFERASE NEP1"/>
    <property type="match status" value="1"/>
</dbReference>
<keyword evidence="14" id="KW-0067">ATP-binding</keyword>
<keyword evidence="8" id="KW-0949">S-adenosyl-L-methionine</keyword>
<feature type="active site" description="Proton acceptor" evidence="13">
    <location>
        <position position="342"/>
    </location>
</feature>
<keyword evidence="9" id="KW-0699">rRNA-binding</keyword>
<dbReference type="Proteomes" id="UP000078348">
    <property type="component" value="Unassembled WGS sequence"/>
</dbReference>
<dbReference type="Pfam" id="PF01150">
    <property type="entry name" value="GDA1_CD39"/>
    <property type="match status" value="1"/>
</dbReference>
<dbReference type="GO" id="GO:0070037">
    <property type="term" value="F:rRNA (pseudouridine) methyltransferase activity"/>
    <property type="evidence" value="ECO:0007669"/>
    <property type="project" value="InterPro"/>
</dbReference>
<dbReference type="Gene3D" id="3.30.420.150">
    <property type="entry name" value="Exopolyphosphatase. Domain 2"/>
    <property type="match status" value="1"/>
</dbReference>
<keyword evidence="7" id="KW-0808">Transferase</keyword>
<dbReference type="GO" id="GO:0005524">
    <property type="term" value="F:ATP binding"/>
    <property type="evidence" value="ECO:0007669"/>
    <property type="project" value="UniProtKB-KW"/>
</dbReference>
<comment type="similarity">
    <text evidence="3">Belongs to the GDA1/CD39 NTPase family.</text>
</comment>
<dbReference type="PANTHER" id="PTHR12636">
    <property type="entry name" value="NEP1/MRA1"/>
    <property type="match status" value="1"/>
</dbReference>
<comment type="subcellular location">
    <subcellularLocation>
        <location evidence="1">Nucleus</location>
        <location evidence="1">Nucleolus</location>
    </subcellularLocation>
</comment>
<dbReference type="STRING" id="478820.A0A196SB95"/>
<keyword evidence="5" id="KW-0698">rRNA processing</keyword>
<accession>A0A196SB95</accession>
<keyword evidence="15" id="KW-1133">Transmembrane helix</keyword>
<keyword evidence="11" id="KW-0694">RNA-binding</keyword>
<feature type="binding site" evidence="14">
    <location>
        <begin position="376"/>
        <end position="380"/>
    </location>
    <ligand>
        <name>ATP</name>
        <dbReference type="ChEBI" id="CHEBI:30616"/>
    </ligand>
</feature>
<dbReference type="CDD" id="cd18088">
    <property type="entry name" value="Nep1-like"/>
    <property type="match status" value="1"/>
</dbReference>
<dbReference type="InterPro" id="IPR005304">
    <property type="entry name" value="Rbsml_bgen_MeTrfase_EMG1/NEP1"/>
</dbReference>
<evidence type="ECO:0000256" key="10">
    <source>
        <dbReference type="ARBA" id="ARBA00022801"/>
    </source>
</evidence>
<keyword evidence="4" id="KW-0690">Ribosome biogenesis</keyword>
<evidence type="ECO:0000256" key="2">
    <source>
        <dbReference type="ARBA" id="ARBA00008115"/>
    </source>
</evidence>
<comment type="similarity">
    <text evidence="2">Belongs to the class IV-like SAM-binding methyltransferase superfamily. RNA methyltransferase NEP1 family.</text>
</comment>
<dbReference type="InterPro" id="IPR029026">
    <property type="entry name" value="tRNA_m1G_MTases_N"/>
</dbReference>
<dbReference type="InterPro" id="IPR000407">
    <property type="entry name" value="GDA1_CD39_NTPase"/>
</dbReference>
<evidence type="ECO:0000256" key="5">
    <source>
        <dbReference type="ARBA" id="ARBA00022552"/>
    </source>
</evidence>
<keyword evidence="17" id="KW-1185">Reference proteome</keyword>
<evidence type="ECO:0000256" key="12">
    <source>
        <dbReference type="ARBA" id="ARBA00023242"/>
    </source>
</evidence>
<dbReference type="OrthoDB" id="269804at2759"/>
<name>A0A196SB95_BLAHN</name>
<feature type="transmembrane region" description="Helical" evidence="15">
    <location>
        <begin position="633"/>
        <end position="652"/>
    </location>
</feature>
<evidence type="ECO:0000256" key="3">
    <source>
        <dbReference type="ARBA" id="ARBA00009283"/>
    </source>
</evidence>
<evidence type="ECO:0000256" key="6">
    <source>
        <dbReference type="ARBA" id="ARBA00022603"/>
    </source>
</evidence>
<evidence type="ECO:0000256" key="13">
    <source>
        <dbReference type="PIRSR" id="PIRSR600407-1"/>
    </source>
</evidence>
<keyword evidence="6" id="KW-0489">Methyltransferase</keyword>
<comment type="caution">
    <text evidence="16">The sequence shown here is derived from an EMBL/GenBank/DDBJ whole genome shotgun (WGS) entry which is preliminary data.</text>
</comment>